<evidence type="ECO:0000313" key="2">
    <source>
        <dbReference type="EMBL" id="QQD17612.1"/>
    </source>
</evidence>
<sequence>MGLTAPWCLALCLLTIAATARAEMVANLYDAAVPVKEQTQSAFRRAAAKGLERVLIRVSGRSQVSDRADIASALANPEPLVVQYRYHQPLAADTDPSAEDDAPSLVLELSYSPRQVNALLQSAGLPVWSANRPSMLVWLVADTASGRRFVGGGEQPELQALMTDEAERRGLPLQFPLFDLTDTANLSVNQVWQLSATAVREASQRYGSAYILVGRASEFSTGQWVASWLLLDGEVARNFESEGMGAQQALASAVDRVADVQAERYAVFSGGVGAGSSLILIDGIADFHSYAALMGYLESLAIVRHANSVWVSDKELVVDLVLNDDMEKAQRFLAMDGRLQEVSGSGYQGSPGGVPPQLMVRNRYRWVGAER</sequence>
<dbReference type="RefSeq" id="WP_198569111.1">
    <property type="nucleotide sequence ID" value="NZ_CP066167.1"/>
</dbReference>
<keyword evidence="1" id="KW-0732">Signal</keyword>
<feature type="signal peptide" evidence="1">
    <location>
        <begin position="1"/>
        <end position="22"/>
    </location>
</feature>
<dbReference type="EMBL" id="CP066167">
    <property type="protein sequence ID" value="QQD17612.1"/>
    <property type="molecule type" value="Genomic_DNA"/>
</dbReference>
<dbReference type="KEGG" id="snan:I6N98_14830"/>
<accession>A0A7T4QZQ0</accession>
<protein>
    <submittedName>
        <fullName evidence="2">DUF2066 domain-containing protein</fullName>
    </submittedName>
</protein>
<keyword evidence="3" id="KW-1185">Reference proteome</keyword>
<organism evidence="2 3">
    <name type="scientific">Spongiibacter nanhainus</name>
    <dbReference type="NCBI Taxonomy" id="2794344"/>
    <lineage>
        <taxon>Bacteria</taxon>
        <taxon>Pseudomonadati</taxon>
        <taxon>Pseudomonadota</taxon>
        <taxon>Gammaproteobacteria</taxon>
        <taxon>Cellvibrionales</taxon>
        <taxon>Spongiibacteraceae</taxon>
        <taxon>Spongiibacter</taxon>
    </lineage>
</organism>
<dbReference type="Proteomes" id="UP000596063">
    <property type="component" value="Chromosome"/>
</dbReference>
<proteinExistence type="predicted"/>
<dbReference type="Pfam" id="PF09839">
    <property type="entry name" value="DUF2066"/>
    <property type="match status" value="1"/>
</dbReference>
<evidence type="ECO:0000313" key="3">
    <source>
        <dbReference type="Proteomes" id="UP000596063"/>
    </source>
</evidence>
<dbReference type="AlphaFoldDB" id="A0A7T4QZQ0"/>
<name>A0A7T4QZQ0_9GAMM</name>
<evidence type="ECO:0000256" key="1">
    <source>
        <dbReference type="SAM" id="SignalP"/>
    </source>
</evidence>
<feature type="chain" id="PRO_5032993893" evidence="1">
    <location>
        <begin position="23"/>
        <end position="371"/>
    </location>
</feature>
<reference evidence="2 3" key="1">
    <citation type="submission" date="2020-12" db="EMBL/GenBank/DDBJ databases">
        <authorList>
            <person name="Shan Y."/>
        </authorList>
    </citation>
    <scope>NUCLEOTIDE SEQUENCE [LARGE SCALE GENOMIC DNA]</scope>
    <source>
        <strain evidence="3">csc3.9</strain>
    </source>
</reference>
<dbReference type="InterPro" id="IPR018642">
    <property type="entry name" value="DUF2066"/>
</dbReference>
<gene>
    <name evidence="2" type="ORF">I6N98_14830</name>
</gene>